<comment type="caution">
    <text evidence="1">The sequence shown here is derived from an EMBL/GenBank/DDBJ whole genome shotgun (WGS) entry which is preliminary data.</text>
</comment>
<accession>A0A6N7ETR1</accession>
<name>A0A6N7ETR1_9GAMM</name>
<protein>
    <submittedName>
        <fullName evidence="1">DUF4390 domain-containing protein</fullName>
    </submittedName>
</protein>
<organism evidence="1 2">
    <name type="scientific">Ostreibacterium oceani</name>
    <dbReference type="NCBI Taxonomy" id="2654998"/>
    <lineage>
        <taxon>Bacteria</taxon>
        <taxon>Pseudomonadati</taxon>
        <taxon>Pseudomonadota</taxon>
        <taxon>Gammaproteobacteria</taxon>
        <taxon>Cardiobacteriales</taxon>
        <taxon>Ostreibacteriaceae</taxon>
        <taxon>Ostreibacterium</taxon>
    </lineage>
</organism>
<dbReference type="Proteomes" id="UP000471298">
    <property type="component" value="Unassembled WGS sequence"/>
</dbReference>
<dbReference type="InterPro" id="IPR025500">
    <property type="entry name" value="DUF4390"/>
</dbReference>
<dbReference type="InParanoid" id="A0A6N7ETR1"/>
<sequence length="201" mass="24126">MYFNHKISALIINLLINRKRKEIKLDYRWFLFIVFALPCYLQAQTKITQHKTYQQEGTIYVDVDSDIALNETVLEALKNGITLKFSYEFVIKTDRWYRIKPLATLKKSYWLFYHNVTKQYHVKNPLTYEVAIYNNAKDAIEQIASVKQFPLIHANLLKDTPYELSVRFIIDETDLPNHMKLKTLFSDYWKINSEWEKWSFP</sequence>
<evidence type="ECO:0000313" key="2">
    <source>
        <dbReference type="Proteomes" id="UP000471298"/>
    </source>
</evidence>
<gene>
    <name evidence="1" type="ORF">GCU85_01120</name>
</gene>
<dbReference type="AlphaFoldDB" id="A0A6N7ETR1"/>
<reference evidence="1 2" key="1">
    <citation type="submission" date="2019-10" db="EMBL/GenBank/DDBJ databases">
        <title>Cardiobacteriales fam. a chemoheterotrophic member of the order Cardiobacteriales, and proposal of Cardiobacteriales fam. nov.</title>
        <authorList>
            <person name="Wang C."/>
        </authorList>
    </citation>
    <scope>NUCLEOTIDE SEQUENCE [LARGE SCALE GENOMIC DNA]</scope>
    <source>
        <strain evidence="1 2">ML27</strain>
    </source>
</reference>
<dbReference type="RefSeq" id="WP_152808478.1">
    <property type="nucleotide sequence ID" value="NZ_WHNW01000001.1"/>
</dbReference>
<dbReference type="Pfam" id="PF14334">
    <property type="entry name" value="DUF4390"/>
    <property type="match status" value="1"/>
</dbReference>
<evidence type="ECO:0000313" key="1">
    <source>
        <dbReference type="EMBL" id="MPV85333.1"/>
    </source>
</evidence>
<proteinExistence type="predicted"/>
<keyword evidence="2" id="KW-1185">Reference proteome</keyword>
<dbReference type="EMBL" id="WHNW01000001">
    <property type="protein sequence ID" value="MPV85333.1"/>
    <property type="molecule type" value="Genomic_DNA"/>
</dbReference>